<dbReference type="InterPro" id="IPR001930">
    <property type="entry name" value="Peptidase_M1"/>
</dbReference>
<dbReference type="InterPro" id="IPR042097">
    <property type="entry name" value="Aminopeptidase_N-like_N_sf"/>
</dbReference>
<keyword evidence="6 12" id="KW-0479">Metal-binding</keyword>
<evidence type="ECO:0000256" key="1">
    <source>
        <dbReference type="ARBA" id="ARBA00004609"/>
    </source>
</evidence>
<keyword evidence="14" id="KW-1133">Transmembrane helix</keyword>
<keyword evidence="10" id="KW-0449">Lipoprotein</keyword>
<dbReference type="Gene3D" id="2.60.40.1910">
    <property type="match status" value="1"/>
</dbReference>
<dbReference type="EMBL" id="UFQT01000655">
    <property type="protein sequence ID" value="SSX26185.1"/>
    <property type="molecule type" value="Genomic_DNA"/>
</dbReference>
<dbReference type="GO" id="GO:0005615">
    <property type="term" value="C:extracellular space"/>
    <property type="evidence" value="ECO:0007669"/>
    <property type="project" value="TreeGrafter"/>
</dbReference>
<sequence length="938" mass="108078">MIRILINFIALLVVTVTFSHSCPLSDGIDTELYLKESSKFSILRRSVGLAVENEIINENYLLGDETVPSYYKLTLFVNESSNGRFYGNVEITFQAKVAVDTVWLTAEGISFEGNLIKVYKTDDDKNNLFESINSSLSDPYQKYGFKLSTKLTVNQDYVIKIQYPGTLYEHTDMRGLYKSYYEEKGSNKTLFTTHFGQQARRLMPCWDENRFKAQFEFIVHRDPNAHPISVSNAQIRETKDNTDYYKPTSVIAPYILALIISDFQVARDDKFGVYARPEAIDQAKFALGIGPKLLKAFNEWTSINYYNVPGAEKMDMAAIPDFSAGAMENWGLMTYREVNSLYDERYTTSIQKQRTALVISHELSHMWFGDLVTCDHFSETWLNEGFARYFQFIGLDKVDKSYQGLYQFPVTVVQKVFETDATSNTHPLTNPGMNSYSDIRTMFSSISYDKGASILRMIHNIMGDEKFQTGIRQYLLKNQHKTAIPEDLFVELEKQYNGITEILGPYTVQSGVPLVTATKKDDKIILTQKRFLSAGIEHNDTTKWNIPITVAINKEDFENSLSHLTIFEGLKNDELTIDIKNATLNYYLLNIQQYGYYRVNYDTENWISIGRALKSENFGNIHVINRAQIIDDLFNLAKVGYVKYDLVFDITSYVKNDQEHLPWLATYNGLSYLAQRISNEDQELKKLFDSFINNLLVHIYDHVGFEDKGDHLLKLTRINVLKWSCKYGNEKCLENALKLFDNKNRTLIAPDLKPATYCTGLRHRNASWNEMWNSYLEHVNFATEQITILQALGCSSRSEDINNFMDKILTDDIRPQDKSTAFTSAYTGNQENVDTALKYIMDNDKKWMEKMSLVSTLTSLAGRFTREEQFDTLEDYAKKHEAETKDQLLKMSQEKRKQLEWDKTRLAELKGFLKSSGIANCFNTILSSILLLVVYLFK</sequence>
<keyword evidence="5 14" id="KW-0645">Protease</keyword>
<evidence type="ECO:0000259" key="16">
    <source>
        <dbReference type="Pfam" id="PF01433"/>
    </source>
</evidence>
<evidence type="ECO:0000256" key="3">
    <source>
        <dbReference type="ARBA" id="ARBA00022438"/>
    </source>
</evidence>
<feature type="binding site" evidence="12">
    <location>
        <position position="361"/>
    </location>
    <ligand>
        <name>Zn(2+)</name>
        <dbReference type="ChEBI" id="CHEBI:29105"/>
        <note>catalytic</note>
    </ligand>
</feature>
<evidence type="ECO:0000256" key="12">
    <source>
        <dbReference type="PIRSR" id="PIRSR634016-3"/>
    </source>
</evidence>
<evidence type="ECO:0000256" key="2">
    <source>
        <dbReference type="ARBA" id="ARBA00010136"/>
    </source>
</evidence>
<keyword evidence="8 12" id="KW-0862">Zinc</keyword>
<feature type="binding site" evidence="12">
    <location>
        <position position="365"/>
    </location>
    <ligand>
        <name>Zn(2+)</name>
        <dbReference type="ChEBI" id="CHEBI:29105"/>
        <note>catalytic</note>
    </ligand>
</feature>
<feature type="site" description="Transition state stabilizer" evidence="13">
    <location>
        <position position="448"/>
    </location>
</feature>
<gene>
    <name evidence="19" type="primary">CSON013172</name>
</gene>
<dbReference type="Pfam" id="PF11838">
    <property type="entry name" value="ERAP1_C"/>
    <property type="match status" value="1"/>
</dbReference>
<evidence type="ECO:0000256" key="9">
    <source>
        <dbReference type="ARBA" id="ARBA00023049"/>
    </source>
</evidence>
<evidence type="ECO:0000259" key="18">
    <source>
        <dbReference type="Pfam" id="PF17900"/>
    </source>
</evidence>
<keyword evidence="3 14" id="KW-0031">Aminopeptidase</keyword>
<dbReference type="EC" id="3.4.11.-" evidence="14"/>
<feature type="transmembrane region" description="Helical" evidence="14">
    <location>
        <begin position="917"/>
        <end position="937"/>
    </location>
</feature>
<keyword evidence="7 14" id="KW-0378">Hydrolase</keyword>
<evidence type="ECO:0000256" key="11">
    <source>
        <dbReference type="PIRSR" id="PIRSR634016-1"/>
    </source>
</evidence>
<dbReference type="Pfam" id="PF01433">
    <property type="entry name" value="Peptidase_M1"/>
    <property type="match status" value="1"/>
</dbReference>
<feature type="domain" description="ERAP1-like C-terminal" evidence="17">
    <location>
        <begin position="587"/>
        <end position="895"/>
    </location>
</feature>
<protein>
    <recommendedName>
        <fullName evidence="14">Aminopeptidase</fullName>
        <ecNumber evidence="14">3.4.11.-</ecNumber>
    </recommendedName>
</protein>
<dbReference type="CDD" id="cd09601">
    <property type="entry name" value="M1_APN-Q_like"/>
    <property type="match status" value="1"/>
</dbReference>
<comment type="subcellular location">
    <subcellularLocation>
        <location evidence="1">Cell membrane</location>
        <topology evidence="1">Lipid-anchor</topology>
        <topology evidence="1">GPI-anchor</topology>
    </subcellularLocation>
</comment>
<dbReference type="Gene3D" id="1.10.390.10">
    <property type="entry name" value="Neutral Protease Domain 2"/>
    <property type="match status" value="1"/>
</dbReference>
<dbReference type="VEuPathDB" id="VectorBase:CSON013172"/>
<dbReference type="PRINTS" id="PR00756">
    <property type="entry name" value="ALADIPTASE"/>
</dbReference>
<dbReference type="InterPro" id="IPR050344">
    <property type="entry name" value="Peptidase_M1_aminopeptidases"/>
</dbReference>
<keyword evidence="4" id="KW-0325">Glycoprotein</keyword>
<evidence type="ECO:0000259" key="17">
    <source>
        <dbReference type="Pfam" id="PF11838"/>
    </source>
</evidence>
<proteinExistence type="inferred from homology"/>
<evidence type="ECO:0000256" key="8">
    <source>
        <dbReference type="ARBA" id="ARBA00022833"/>
    </source>
</evidence>
<dbReference type="GO" id="GO:0042277">
    <property type="term" value="F:peptide binding"/>
    <property type="evidence" value="ECO:0007669"/>
    <property type="project" value="TreeGrafter"/>
</dbReference>
<evidence type="ECO:0000256" key="4">
    <source>
        <dbReference type="ARBA" id="ARBA00022622"/>
    </source>
</evidence>
<dbReference type="AlphaFoldDB" id="A0A336M7J7"/>
<keyword evidence="14" id="KW-0812">Transmembrane</keyword>
<dbReference type="GO" id="GO:0006508">
    <property type="term" value="P:proteolysis"/>
    <property type="evidence" value="ECO:0007669"/>
    <property type="project" value="UniProtKB-KW"/>
</dbReference>
<comment type="similarity">
    <text evidence="2 14">Belongs to the peptidase M1 family.</text>
</comment>
<feature type="active site" description="Proton acceptor" evidence="11">
    <location>
        <position position="362"/>
    </location>
</feature>
<comment type="cofactor">
    <cofactor evidence="12 14">
        <name>Zn(2+)</name>
        <dbReference type="ChEBI" id="CHEBI:29105"/>
    </cofactor>
    <text evidence="12 14">Binds 1 zinc ion per subunit.</text>
</comment>
<dbReference type="InterPro" id="IPR027268">
    <property type="entry name" value="Peptidase_M4/M1_CTD_sf"/>
</dbReference>
<feature type="binding site" evidence="12">
    <location>
        <position position="384"/>
    </location>
    <ligand>
        <name>Zn(2+)</name>
        <dbReference type="ChEBI" id="CHEBI:29105"/>
        <note>catalytic</note>
    </ligand>
</feature>
<evidence type="ECO:0000256" key="10">
    <source>
        <dbReference type="ARBA" id="ARBA00023288"/>
    </source>
</evidence>
<keyword evidence="4" id="KW-0336">GPI-anchor</keyword>
<keyword evidence="9 14" id="KW-0482">Metalloprotease</keyword>
<feature type="domain" description="Aminopeptidase N-like N-terminal" evidence="18">
    <location>
        <begin position="67"/>
        <end position="243"/>
    </location>
</feature>
<dbReference type="InterPro" id="IPR014782">
    <property type="entry name" value="Peptidase_M1_dom"/>
</dbReference>
<feature type="signal peptide" evidence="15">
    <location>
        <begin position="1"/>
        <end position="19"/>
    </location>
</feature>
<dbReference type="PANTHER" id="PTHR11533:SF301">
    <property type="entry name" value="AMINOPEPTIDASE"/>
    <property type="match status" value="1"/>
</dbReference>
<feature type="domain" description="Peptidase M1 membrane alanine aminopeptidase" evidence="16">
    <location>
        <begin position="285"/>
        <end position="497"/>
    </location>
</feature>
<dbReference type="PANTHER" id="PTHR11533">
    <property type="entry name" value="PROTEASE M1 ZINC METALLOPROTEASE"/>
    <property type="match status" value="1"/>
</dbReference>
<dbReference type="GO" id="GO:0098552">
    <property type="term" value="C:side of membrane"/>
    <property type="evidence" value="ECO:0007669"/>
    <property type="project" value="UniProtKB-KW"/>
</dbReference>
<dbReference type="InterPro" id="IPR045357">
    <property type="entry name" value="Aminopeptidase_N-like_N"/>
</dbReference>
<evidence type="ECO:0000256" key="14">
    <source>
        <dbReference type="RuleBase" id="RU364040"/>
    </source>
</evidence>
<dbReference type="Gene3D" id="2.60.40.1730">
    <property type="entry name" value="tricorn interacting facor f3 domain"/>
    <property type="match status" value="1"/>
</dbReference>
<dbReference type="Pfam" id="PF17900">
    <property type="entry name" value="Peptidase_M1_N"/>
    <property type="match status" value="1"/>
</dbReference>
<feature type="chain" id="PRO_5016464960" description="Aminopeptidase" evidence="15">
    <location>
        <begin position="20"/>
        <end position="938"/>
    </location>
</feature>
<dbReference type="GO" id="GO:0008270">
    <property type="term" value="F:zinc ion binding"/>
    <property type="evidence" value="ECO:0007669"/>
    <property type="project" value="UniProtKB-UniRule"/>
</dbReference>
<dbReference type="OMA" id="CINHALE"/>
<keyword evidence="15" id="KW-0732">Signal</keyword>
<evidence type="ECO:0000256" key="6">
    <source>
        <dbReference type="ARBA" id="ARBA00022723"/>
    </source>
</evidence>
<evidence type="ECO:0000256" key="15">
    <source>
        <dbReference type="SAM" id="SignalP"/>
    </source>
</evidence>
<evidence type="ECO:0000313" key="19">
    <source>
        <dbReference type="EMBL" id="SSX26185.1"/>
    </source>
</evidence>
<dbReference type="InterPro" id="IPR034016">
    <property type="entry name" value="M1_APN-typ"/>
</dbReference>
<dbReference type="GO" id="GO:0005886">
    <property type="term" value="C:plasma membrane"/>
    <property type="evidence" value="ECO:0007669"/>
    <property type="project" value="UniProtKB-SubCell"/>
</dbReference>
<reference evidence="19" key="1">
    <citation type="submission" date="2018-07" db="EMBL/GenBank/DDBJ databases">
        <authorList>
            <person name="Quirk P.G."/>
            <person name="Krulwich T.A."/>
        </authorList>
    </citation>
    <scope>NUCLEOTIDE SEQUENCE</scope>
</reference>
<keyword evidence="14" id="KW-0472">Membrane</keyword>
<dbReference type="GO" id="GO:0043171">
    <property type="term" value="P:peptide catabolic process"/>
    <property type="evidence" value="ECO:0007669"/>
    <property type="project" value="TreeGrafter"/>
</dbReference>
<name>A0A336M7J7_CULSO</name>
<accession>A0A336M7J7</accession>
<evidence type="ECO:0000256" key="13">
    <source>
        <dbReference type="PIRSR" id="PIRSR634016-4"/>
    </source>
</evidence>
<dbReference type="Gene3D" id="1.25.50.20">
    <property type="match status" value="1"/>
</dbReference>
<dbReference type="SUPFAM" id="SSF63737">
    <property type="entry name" value="Leukotriene A4 hydrolase N-terminal domain"/>
    <property type="match status" value="1"/>
</dbReference>
<dbReference type="GO" id="GO:0070006">
    <property type="term" value="F:metalloaminopeptidase activity"/>
    <property type="evidence" value="ECO:0007669"/>
    <property type="project" value="TreeGrafter"/>
</dbReference>
<dbReference type="InterPro" id="IPR024571">
    <property type="entry name" value="ERAP1-like_C_dom"/>
</dbReference>
<organism evidence="19">
    <name type="scientific">Culicoides sonorensis</name>
    <name type="common">Biting midge</name>
    <dbReference type="NCBI Taxonomy" id="179676"/>
    <lineage>
        <taxon>Eukaryota</taxon>
        <taxon>Metazoa</taxon>
        <taxon>Ecdysozoa</taxon>
        <taxon>Arthropoda</taxon>
        <taxon>Hexapoda</taxon>
        <taxon>Insecta</taxon>
        <taxon>Pterygota</taxon>
        <taxon>Neoptera</taxon>
        <taxon>Endopterygota</taxon>
        <taxon>Diptera</taxon>
        <taxon>Nematocera</taxon>
        <taxon>Chironomoidea</taxon>
        <taxon>Ceratopogonidae</taxon>
        <taxon>Ceratopogoninae</taxon>
        <taxon>Culicoides</taxon>
        <taxon>Monoculicoides</taxon>
    </lineage>
</organism>
<evidence type="ECO:0000256" key="7">
    <source>
        <dbReference type="ARBA" id="ARBA00022801"/>
    </source>
</evidence>
<evidence type="ECO:0000256" key="5">
    <source>
        <dbReference type="ARBA" id="ARBA00022670"/>
    </source>
</evidence>
<dbReference type="SUPFAM" id="SSF55486">
    <property type="entry name" value="Metalloproteases ('zincins'), catalytic domain"/>
    <property type="match status" value="1"/>
</dbReference>
<dbReference type="FunFam" id="1.10.390.10:FF:000006">
    <property type="entry name" value="Puromycin-sensitive aminopeptidase"/>
    <property type="match status" value="1"/>
</dbReference>
<dbReference type="GO" id="GO:0005737">
    <property type="term" value="C:cytoplasm"/>
    <property type="evidence" value="ECO:0007669"/>
    <property type="project" value="TreeGrafter"/>
</dbReference>